<evidence type="ECO:0000256" key="2">
    <source>
        <dbReference type="ARBA" id="ARBA00023004"/>
    </source>
</evidence>
<evidence type="ECO:0000256" key="1">
    <source>
        <dbReference type="ARBA" id="ARBA00022723"/>
    </source>
</evidence>
<dbReference type="Gene3D" id="3.30.70.20">
    <property type="match status" value="2"/>
</dbReference>
<evidence type="ECO:0000259" key="5">
    <source>
        <dbReference type="PROSITE" id="PS51379"/>
    </source>
</evidence>
<dbReference type="Gene3D" id="1.10.1060.10">
    <property type="entry name" value="Alpha-helical ferredoxin"/>
    <property type="match status" value="1"/>
</dbReference>
<dbReference type="PROSITE" id="PS51379">
    <property type="entry name" value="4FE4S_FER_2"/>
    <property type="match status" value="2"/>
</dbReference>
<dbReference type="PROSITE" id="PS00198">
    <property type="entry name" value="4FE4S_FER_1"/>
    <property type="match status" value="1"/>
</dbReference>
<dbReference type="Pfam" id="PF14691">
    <property type="entry name" value="Fer4_20"/>
    <property type="match status" value="1"/>
</dbReference>
<dbReference type="InterPro" id="IPR017900">
    <property type="entry name" value="4Fe4S_Fe_S_CS"/>
</dbReference>
<organism evidence="6 7">
    <name type="scientific">Kribbibacterium absianum</name>
    <dbReference type="NCBI Taxonomy" id="3044210"/>
    <lineage>
        <taxon>Bacteria</taxon>
        <taxon>Bacillati</taxon>
        <taxon>Actinomycetota</taxon>
        <taxon>Coriobacteriia</taxon>
        <taxon>Coriobacteriales</taxon>
        <taxon>Kribbibacteriaceae</taxon>
        <taxon>Kribbibacterium</taxon>
    </lineage>
</organism>
<sequence length="991" mass="107434">MATIPMNETVVKGSGVPVPGGPAPTSAEEAGVAAVSLGTSQYGSARPAGAPACPVDDHGRLSPAAGFDGQHVPWDYQPPAPEQPRQVIIDLANLISDRIGHKVTAEDPEYYGLAACITDEMAEVALQMKVRQPKTLAQIAELTGKDPDHLLELLHAMGYAGLIEWNSENEDGKNPDHERRYVLPPFVPGSAEFFNMRRSQIDEHPEVAKMFERMTQLPLEKVTAMVPPGGAGIGMHVIPVERAISMENQTASVEHISHWLKKYEGKYAASPCSCRMSREKLGEGCADDAEDWCIGVGDMADYLVETERGRYVTYDEVLEILERAEQNGFVHQITNIDGEHKIFAICNCNVNVCNALRTSQLFNTPNMSRSAYTAKVERDKCVACGQCVEACPAGAVKLGQKLCSAETHEVPAYPRQPLPDDTPWGRHMWSPDYRDRNRIESHESGTAPCKTACPAHVPVQGYLKLAALGRYEEALALIKKENPLPAVCGRICNRRCEDACTRNRVDKAVAIDEVKRFLAERDLDPETRYIPPARVPSNRGGFDQKIAIIGAGPAGLSCAYYLAEKGYRPVVFDAHERPGGMLAYGVPSFKLDNDVLEAEVAVMEAMGVELRLGVRVGEDVTLRQLRDEGFQAFYLAIGCSVGRLPGIPGEDAQGCETAVDFLARLANPATDAPDPEPLGRVVVVGGGNVAVDAARTAARRGASEVSLWSLESADEMPATVEEVAEAVADGVSIHNGWGPVEVAVDEDGRVAAVTFKRCTQVFDETGRFSPVYDEAEKTGTDADTVVFAIGQATDWGALLDGEELELVRGRVVADPVTYQTAQPDLFVGGDVLTGPRFAIDAIAQGHEAAVSLHRFVHPGSSLTVGRNPRHYVEFDKEGAELPSYDTAGRQEPGHRADVAAHPFAEERETFTEEQVRTETARCLSCGASVVDPNKCIGCGVCTTKCAFDAIHLHRDHPEASRMVRTEDKLKAIGPYALKRGVKIAKKKLTGR</sequence>
<evidence type="ECO:0000256" key="4">
    <source>
        <dbReference type="SAM" id="MobiDB-lite"/>
    </source>
</evidence>
<dbReference type="SUPFAM" id="SSF51971">
    <property type="entry name" value="Nucleotide-binding domain"/>
    <property type="match status" value="1"/>
</dbReference>
<accession>A0ABT6ZJL3</accession>
<dbReference type="InterPro" id="IPR028261">
    <property type="entry name" value="DPD_II"/>
</dbReference>
<feature type="domain" description="4Fe-4S ferredoxin-type" evidence="5">
    <location>
        <begin position="926"/>
        <end position="955"/>
    </location>
</feature>
<dbReference type="RefSeq" id="WP_283722700.1">
    <property type="nucleotide sequence ID" value="NZ_JASJEX010000001.1"/>
</dbReference>
<name>A0ABT6ZJL3_9ACTN</name>
<dbReference type="Pfam" id="PF00037">
    <property type="entry name" value="Fer4"/>
    <property type="match status" value="2"/>
</dbReference>
<dbReference type="EMBL" id="JASJEX010000001">
    <property type="protein sequence ID" value="MDJ1128713.1"/>
    <property type="molecule type" value="Genomic_DNA"/>
</dbReference>
<dbReference type="SUPFAM" id="SSF46548">
    <property type="entry name" value="alpha-helical ferredoxin"/>
    <property type="match status" value="2"/>
</dbReference>
<feature type="domain" description="4Fe-4S ferredoxin-type" evidence="5">
    <location>
        <begin position="372"/>
        <end position="401"/>
    </location>
</feature>
<dbReference type="InterPro" id="IPR023753">
    <property type="entry name" value="FAD/NAD-binding_dom"/>
</dbReference>
<keyword evidence="2" id="KW-0408">Iron</keyword>
<proteinExistence type="predicted"/>
<dbReference type="InterPro" id="IPR017896">
    <property type="entry name" value="4Fe4S_Fe-S-bd"/>
</dbReference>
<comment type="caution">
    <text evidence="6">The sequence shown here is derived from an EMBL/GenBank/DDBJ whole genome shotgun (WGS) entry which is preliminary data.</text>
</comment>
<evidence type="ECO:0000256" key="3">
    <source>
        <dbReference type="ARBA" id="ARBA00023014"/>
    </source>
</evidence>
<dbReference type="InterPro" id="IPR036188">
    <property type="entry name" value="FAD/NAD-bd_sf"/>
</dbReference>
<keyword evidence="1" id="KW-0479">Metal-binding</keyword>
<dbReference type="SUPFAM" id="SSF54862">
    <property type="entry name" value="4Fe-4S ferredoxins"/>
    <property type="match status" value="1"/>
</dbReference>
<keyword evidence="3" id="KW-0411">Iron-sulfur</keyword>
<gene>
    <name evidence="6" type="ORF">QJ043_01245</name>
</gene>
<protein>
    <submittedName>
        <fullName evidence="6">FAD-dependent oxidoreductase</fullName>
    </submittedName>
</protein>
<reference evidence="6" key="1">
    <citation type="submission" date="2023-05" db="EMBL/GenBank/DDBJ databases">
        <title>[olsenella] sp. nov., isolated from a pig farm feces dump.</title>
        <authorList>
            <person name="Chang Y.-H."/>
        </authorList>
    </citation>
    <scope>NUCLEOTIDE SEQUENCE</scope>
    <source>
        <strain evidence="6">YH-ols2217</strain>
    </source>
</reference>
<evidence type="ECO:0000313" key="7">
    <source>
        <dbReference type="Proteomes" id="UP001431693"/>
    </source>
</evidence>
<keyword evidence="7" id="KW-1185">Reference proteome</keyword>
<dbReference type="Proteomes" id="UP001431693">
    <property type="component" value="Unassembled WGS sequence"/>
</dbReference>
<evidence type="ECO:0000313" key="6">
    <source>
        <dbReference type="EMBL" id="MDJ1128713.1"/>
    </source>
</evidence>
<dbReference type="Gene3D" id="3.50.50.60">
    <property type="entry name" value="FAD/NAD(P)-binding domain"/>
    <property type="match status" value="2"/>
</dbReference>
<dbReference type="PANTHER" id="PTHR42783">
    <property type="entry name" value="GLUTAMATE SYNTHASE [NADPH] SMALL CHAIN"/>
    <property type="match status" value="1"/>
</dbReference>
<dbReference type="InterPro" id="IPR009051">
    <property type="entry name" value="Helical_ferredxn"/>
</dbReference>
<dbReference type="PANTHER" id="PTHR42783:SF3">
    <property type="entry name" value="GLUTAMATE SYNTHASE [NADPH] SMALL CHAIN-RELATED"/>
    <property type="match status" value="1"/>
</dbReference>
<feature type="region of interest" description="Disordered" evidence="4">
    <location>
        <begin position="1"/>
        <end position="27"/>
    </location>
</feature>
<dbReference type="PRINTS" id="PR00419">
    <property type="entry name" value="ADXRDTASE"/>
</dbReference>
<dbReference type="Pfam" id="PF07992">
    <property type="entry name" value="Pyr_redox_2"/>
    <property type="match status" value="1"/>
</dbReference>